<dbReference type="InterPro" id="IPR003591">
    <property type="entry name" value="Leu-rich_rpt_typical-subtyp"/>
</dbReference>
<feature type="domain" description="EGF-like" evidence="15">
    <location>
        <begin position="850"/>
        <end position="889"/>
    </location>
</feature>
<comment type="subcellular location">
    <subcellularLocation>
        <location evidence="1">Secreted</location>
    </subcellularLocation>
</comment>
<dbReference type="Proteomes" id="UP000694388">
    <property type="component" value="Unplaced"/>
</dbReference>
<keyword evidence="8" id="KW-0221">Differentiation</keyword>
<accession>A0A8C4QP24</accession>
<dbReference type="SUPFAM" id="SSF57196">
    <property type="entry name" value="EGF/Laminin"/>
    <property type="match status" value="8"/>
</dbReference>
<dbReference type="PROSITE" id="PS00010">
    <property type="entry name" value="ASX_HYDROXYL"/>
    <property type="match status" value="2"/>
</dbReference>
<evidence type="ECO:0000256" key="12">
    <source>
        <dbReference type="SAM" id="Phobius"/>
    </source>
</evidence>
<keyword evidence="12" id="KW-0812">Transmembrane</keyword>
<dbReference type="SUPFAM" id="SSF52058">
    <property type="entry name" value="L domain-like"/>
    <property type="match status" value="4"/>
</dbReference>
<feature type="disulfide bond" evidence="11">
    <location>
        <begin position="1273"/>
        <end position="1283"/>
    </location>
</feature>
<dbReference type="GO" id="GO:0050919">
    <property type="term" value="P:negative chemotaxis"/>
    <property type="evidence" value="ECO:0007669"/>
    <property type="project" value="TreeGrafter"/>
</dbReference>
<name>A0A8C4QP24_EPTBU</name>
<feature type="disulfide bond" evidence="11">
    <location>
        <begin position="1314"/>
        <end position="1324"/>
    </location>
</feature>
<feature type="disulfide bond" evidence="11">
    <location>
        <begin position="1336"/>
        <end position="1345"/>
    </location>
</feature>
<keyword evidence="12" id="KW-1133">Transmembrane helix</keyword>
<evidence type="ECO:0000313" key="17">
    <source>
        <dbReference type="Proteomes" id="UP000694388"/>
    </source>
</evidence>
<evidence type="ECO:0000259" key="15">
    <source>
        <dbReference type="PROSITE" id="PS50026"/>
    </source>
</evidence>
<dbReference type="PROSITE" id="PS50026">
    <property type="entry name" value="EGF_3"/>
    <property type="match status" value="9"/>
</dbReference>
<dbReference type="SMART" id="SM00013">
    <property type="entry name" value="LRRNT"/>
    <property type="match status" value="3"/>
</dbReference>
<feature type="domain" description="EGF-like" evidence="15">
    <location>
        <begin position="1269"/>
        <end position="1305"/>
    </location>
</feature>
<keyword evidence="9 11" id="KW-1015">Disulfide bond</keyword>
<organism evidence="16 17">
    <name type="scientific">Eptatretus burgeri</name>
    <name type="common">Inshore hagfish</name>
    <dbReference type="NCBI Taxonomy" id="7764"/>
    <lineage>
        <taxon>Eukaryota</taxon>
        <taxon>Metazoa</taxon>
        <taxon>Chordata</taxon>
        <taxon>Craniata</taxon>
        <taxon>Vertebrata</taxon>
        <taxon>Cyclostomata</taxon>
        <taxon>Myxini</taxon>
        <taxon>Myxiniformes</taxon>
        <taxon>Myxinidae</taxon>
        <taxon>Eptatretinae</taxon>
        <taxon>Eptatretus</taxon>
    </lineage>
</organism>
<dbReference type="InterPro" id="IPR051355">
    <property type="entry name" value="Notch/Slit_guidance"/>
</dbReference>
<dbReference type="GO" id="GO:0008201">
    <property type="term" value="F:heparin binding"/>
    <property type="evidence" value="ECO:0007669"/>
    <property type="project" value="TreeGrafter"/>
</dbReference>
<evidence type="ECO:0000256" key="5">
    <source>
        <dbReference type="ARBA" id="ARBA00022614"/>
    </source>
</evidence>
<keyword evidence="10" id="KW-0325">Glycoprotein</keyword>
<feature type="domain" description="EGF-like" evidence="15">
    <location>
        <begin position="969"/>
        <end position="1005"/>
    </location>
</feature>
<dbReference type="GO" id="GO:0007411">
    <property type="term" value="P:axon guidance"/>
    <property type="evidence" value="ECO:0007669"/>
    <property type="project" value="TreeGrafter"/>
</dbReference>
<dbReference type="Gene3D" id="2.60.120.200">
    <property type="match status" value="1"/>
</dbReference>
<feature type="disulfide bond" evidence="11">
    <location>
        <begin position="1295"/>
        <end position="1304"/>
    </location>
</feature>
<dbReference type="Gene3D" id="2.10.25.10">
    <property type="entry name" value="Laminin"/>
    <property type="match status" value="9"/>
</dbReference>
<dbReference type="PROSITE" id="PS50025">
    <property type="entry name" value="LAM_G_DOMAIN"/>
    <property type="match status" value="1"/>
</dbReference>
<evidence type="ECO:0000256" key="2">
    <source>
        <dbReference type="ARBA" id="ARBA00022473"/>
    </source>
</evidence>
<keyword evidence="12" id="KW-0472">Membrane</keyword>
<feature type="domain" description="Laminin G" evidence="14">
    <location>
        <begin position="1052"/>
        <end position="1229"/>
    </location>
</feature>
<keyword evidence="7" id="KW-0677">Repeat</keyword>
<comment type="caution">
    <text evidence="11">Lacks conserved residue(s) required for the propagation of feature annotation.</text>
</comment>
<dbReference type="PROSITE" id="PS00022">
    <property type="entry name" value="EGF_1"/>
    <property type="match status" value="9"/>
</dbReference>
<dbReference type="SMART" id="SM00365">
    <property type="entry name" value="LRR_SD22"/>
    <property type="match status" value="6"/>
</dbReference>
<dbReference type="InterPro" id="IPR000483">
    <property type="entry name" value="Cys-rich_flank_reg_C"/>
</dbReference>
<dbReference type="PROSITE" id="PS01187">
    <property type="entry name" value="EGF_CA"/>
    <property type="match status" value="1"/>
</dbReference>
<dbReference type="CDD" id="cd00054">
    <property type="entry name" value="EGF_CA"/>
    <property type="match status" value="5"/>
</dbReference>
<dbReference type="InterPro" id="IPR001791">
    <property type="entry name" value="Laminin_G"/>
</dbReference>
<dbReference type="FunFam" id="3.80.10.10:FF:000002">
    <property type="entry name" value="Slit guidance ligand 2"/>
    <property type="match status" value="2"/>
</dbReference>
<dbReference type="FunFam" id="3.80.10.10:FF:000004">
    <property type="entry name" value="Slit guidance ligand 2"/>
    <property type="match status" value="1"/>
</dbReference>
<feature type="domain" description="EGF-like" evidence="15">
    <location>
        <begin position="929"/>
        <end position="967"/>
    </location>
</feature>
<reference evidence="16" key="2">
    <citation type="submission" date="2025-09" db="UniProtKB">
        <authorList>
            <consortium name="Ensembl"/>
        </authorList>
    </citation>
    <scope>IDENTIFICATION</scope>
</reference>
<evidence type="ECO:0000256" key="1">
    <source>
        <dbReference type="ARBA" id="ARBA00004613"/>
    </source>
</evidence>
<keyword evidence="3" id="KW-0964">Secreted</keyword>
<dbReference type="FunFam" id="2.10.25.10:FF:000053">
    <property type="entry name" value="Slit guidance ligand 2"/>
    <property type="match status" value="1"/>
</dbReference>
<dbReference type="GO" id="GO:0048495">
    <property type="term" value="F:Roundabout binding"/>
    <property type="evidence" value="ECO:0007669"/>
    <property type="project" value="TreeGrafter"/>
</dbReference>
<reference evidence="16" key="1">
    <citation type="submission" date="2025-08" db="UniProtKB">
        <authorList>
            <consortium name="Ensembl"/>
        </authorList>
    </citation>
    <scope>IDENTIFICATION</scope>
</reference>
<feature type="chain" id="PRO_5034983737" evidence="13">
    <location>
        <begin position="25"/>
        <end position="1453"/>
    </location>
</feature>
<dbReference type="Pfam" id="PF00008">
    <property type="entry name" value="EGF"/>
    <property type="match status" value="3"/>
</dbReference>
<dbReference type="Pfam" id="PF01463">
    <property type="entry name" value="LRRCT"/>
    <property type="match status" value="4"/>
</dbReference>
<sequence>MPTYIVMYIFYCLLLFILLVLCCCRDLSENQIGGIPRKAFRGITNVKNLHLDNNHIDCIEAGAFRALRGLEVLTLNNNNISTLSVESFNSMPELRTFRLHSNRLLCDCHLSWLSGWLRQRPRLGLFTQCMAPPHLRGLNVAEVQKKEFTCTDYSRRGSCSAFGSTCPLVCSCTQSVVDCRGKGLTAIPHNLPHSITELRLEQNAIKNIPPGAFSPYRKLRRIDLSNNQIMEIAANAFQGLRFLNSLVLYGNKITDLPMGLFSGLYSLQLLLLNANKISCIRIDAFEHLQNLQLLSLYDNKLQTLGKGTFNPLRHMKTLHLAQNPLICDCHLRWLAEYLHTNPIETSGTRCASPRRLANKRIGQIKSRKMRCSAKEKYTLPGTEGQHGHAGGSCFMDMLCPDNCRCEDTMVDCSGQRLTKIRGQIPLYTTDLRFNNNELTVLKATGLFRKLKEVKRLIVSNNKISHIEVGAFEGASGITELQLSGNHLESVQAGMFQGLRQLKTLMLRSNKLTCINNASFVGLTSVRLLSLYDNQITTISPDAFSSMHSLSTLNLLANPFNCNCHLAWLGTWLRRRRIVTGNPRCQKPYFLKEIPLLDVAAQDFSCEGNDENSCAPVVRCPSECTCIDTVVRCSNRNLLFLPKGIPHDVTELYLDGNQLPMVPKDLVNSKNLKLIDLSNNRISTISNFSFANMSQLSTLILSFNRLQCLPVEAFSGLKSLRVLSLHGNDISMVPSGAFSDLTSLSHLALGANPLHCDCNLHWLSEWVKHGYKEPGIAQCTSPAGMEDKLLLTTPSRLFDCLGDSIDLNVLAKCQPCLSNPCKHKGVCNPDPVEFYHCTCPYGYKGQDCETPIHACVNNPCQHGATCNLQDDQHEQYRCTCPVGFEGKLCEKNVDDCRGIECANNGTCVDGVDQFSCQCTYEYTGQLCKEHVNLCLPELNPCHHDSKCIMTELGYKCECPPGYLGDRCEIDYNDCKGNRCQNGANCIDAVNGYTCECPPAFSGLFCEIPPMVLPRASVCQQHECENGAQCVEQQGEPLCQCVPGFEGERCEKLTSVNFVNRDAYLQLPSPQQPQHANISLQVATDEDSGVLLYNGDRDGVAVELFHGRVRVSYDKDNSPAATLYSLETINDGHFHTVELLALEQGLKLSVDGGNPKSLMAMGKQSSLNLNHPLYVGGLPSGLTVAATKTSPAKNSMGSFHGCLRHLYINSELQDLRKGRTGGGGAGVVPGCVACQRSSCQHGSCLLSSAHPLGFVCQCQTGWVGERCERPDVHACHNHKCVHGECVASDAHSYSCHCHEGYLGVLCDRDAQPVDPCRDMLCKHGHCKVKPDSAPSCHCQSGYQGEHCDEAKVDNSQANRTTGDVPANVDSLARLLTNSSSGIHLQLSQVREAARLSCTLSTKHSVLDMHADLFYFLFHFPTADLFFFPFFFCSFCLSFSPKSCSSLVASFMFSQF</sequence>
<dbReference type="Ensembl" id="ENSEBUT00000018284.1">
    <property type="protein sequence ID" value="ENSEBUP00000017708.1"/>
    <property type="gene ID" value="ENSEBUG00000010902.1"/>
</dbReference>
<evidence type="ECO:0000256" key="6">
    <source>
        <dbReference type="ARBA" id="ARBA00022729"/>
    </source>
</evidence>
<dbReference type="FunFam" id="2.10.25.10:FF:000054">
    <property type="entry name" value="Slit guidance ligand 2"/>
    <property type="match status" value="1"/>
</dbReference>
<dbReference type="InterPro" id="IPR001881">
    <property type="entry name" value="EGF-like_Ca-bd_dom"/>
</dbReference>
<dbReference type="Pfam" id="PF02210">
    <property type="entry name" value="Laminin_G_2"/>
    <property type="match status" value="1"/>
</dbReference>
<evidence type="ECO:0000313" key="16">
    <source>
        <dbReference type="Ensembl" id="ENSEBUP00000017708.1"/>
    </source>
</evidence>
<dbReference type="Pfam" id="PF00560">
    <property type="entry name" value="LRR_1"/>
    <property type="match status" value="1"/>
</dbReference>
<dbReference type="PANTHER" id="PTHR45836:SF4">
    <property type="entry name" value="PROTEIN SLIT"/>
    <property type="match status" value="1"/>
</dbReference>
<feature type="disulfide bond" evidence="11">
    <location>
        <begin position="1039"/>
        <end position="1048"/>
    </location>
</feature>
<dbReference type="InterPro" id="IPR000742">
    <property type="entry name" value="EGF"/>
</dbReference>
<feature type="domain" description="EGF-like" evidence="15">
    <location>
        <begin position="891"/>
        <end position="927"/>
    </location>
</feature>
<dbReference type="InterPro" id="IPR013032">
    <property type="entry name" value="EGF-like_CS"/>
</dbReference>
<feature type="disulfide bond" evidence="11">
    <location>
        <begin position="1256"/>
        <end position="1265"/>
    </location>
</feature>
<evidence type="ECO:0000256" key="10">
    <source>
        <dbReference type="ARBA" id="ARBA00023180"/>
    </source>
</evidence>
<evidence type="ECO:0000256" key="3">
    <source>
        <dbReference type="ARBA" id="ARBA00022525"/>
    </source>
</evidence>
<dbReference type="GO" id="GO:0005509">
    <property type="term" value="F:calcium ion binding"/>
    <property type="evidence" value="ECO:0007669"/>
    <property type="project" value="InterPro"/>
</dbReference>
<feature type="disulfide bond" evidence="11">
    <location>
        <begin position="917"/>
        <end position="926"/>
    </location>
</feature>
<evidence type="ECO:0000256" key="7">
    <source>
        <dbReference type="ARBA" id="ARBA00022737"/>
    </source>
</evidence>
<feature type="disulfide bond" evidence="11">
    <location>
        <begin position="879"/>
        <end position="888"/>
    </location>
</feature>
<keyword evidence="5" id="KW-0433">Leucine-rich repeat</keyword>
<dbReference type="FunFam" id="3.80.10.10:FF:000039">
    <property type="entry name" value="slit homolog 2 protein isoform X2"/>
    <property type="match status" value="1"/>
</dbReference>
<evidence type="ECO:0000256" key="13">
    <source>
        <dbReference type="SAM" id="SignalP"/>
    </source>
</evidence>
<protein>
    <submittedName>
        <fullName evidence="16">Slit homolog 2 (Drosophila)</fullName>
    </submittedName>
</protein>
<dbReference type="PROSITE" id="PS01186">
    <property type="entry name" value="EGF_2"/>
    <property type="match status" value="7"/>
</dbReference>
<evidence type="ECO:0000256" key="8">
    <source>
        <dbReference type="ARBA" id="ARBA00022782"/>
    </source>
</evidence>
<feature type="domain" description="EGF-like" evidence="15">
    <location>
        <begin position="813"/>
        <end position="848"/>
    </location>
</feature>
<evidence type="ECO:0000256" key="4">
    <source>
        <dbReference type="ARBA" id="ARBA00022536"/>
    </source>
</evidence>
<feature type="transmembrane region" description="Helical" evidence="12">
    <location>
        <begin position="1410"/>
        <end position="1434"/>
    </location>
</feature>
<feature type="disulfide bond" evidence="11">
    <location>
        <begin position="957"/>
        <end position="966"/>
    </location>
</feature>
<dbReference type="FunFam" id="2.10.25.10:FF:000063">
    <property type="entry name" value="Slit guidance ligand 2"/>
    <property type="match status" value="1"/>
</dbReference>
<feature type="disulfide bond" evidence="11">
    <location>
        <begin position="995"/>
        <end position="1004"/>
    </location>
</feature>
<dbReference type="PANTHER" id="PTHR45836">
    <property type="entry name" value="SLIT HOMOLOG"/>
    <property type="match status" value="1"/>
</dbReference>
<dbReference type="InterPro" id="IPR001611">
    <property type="entry name" value="Leu-rich_rpt"/>
</dbReference>
<dbReference type="GeneTree" id="ENSGT00940000158402"/>
<keyword evidence="2" id="KW-0217">Developmental protein</keyword>
<dbReference type="FunFam" id="2.10.25.10:FF:000062">
    <property type="entry name" value="Slit guidance ligand 2"/>
    <property type="match status" value="1"/>
</dbReference>
<proteinExistence type="predicted"/>
<feature type="domain" description="EGF-like" evidence="15">
    <location>
        <begin position="1013"/>
        <end position="1049"/>
    </location>
</feature>
<dbReference type="SMART" id="SM00179">
    <property type="entry name" value="EGF_CA"/>
    <property type="match status" value="8"/>
</dbReference>
<evidence type="ECO:0000259" key="14">
    <source>
        <dbReference type="PROSITE" id="PS50025"/>
    </source>
</evidence>
<dbReference type="InterPro" id="IPR013320">
    <property type="entry name" value="ConA-like_dom_sf"/>
</dbReference>
<dbReference type="Pfam" id="PF12661">
    <property type="entry name" value="hEGF"/>
    <property type="match status" value="2"/>
</dbReference>
<dbReference type="GO" id="GO:0005576">
    <property type="term" value="C:extracellular region"/>
    <property type="evidence" value="ECO:0007669"/>
    <property type="project" value="UniProtKB-SubCell"/>
</dbReference>
<keyword evidence="17" id="KW-1185">Reference proteome</keyword>
<keyword evidence="6 13" id="KW-0732">Signal</keyword>
<evidence type="ECO:0000256" key="11">
    <source>
        <dbReference type="PROSITE-ProRule" id="PRU00076"/>
    </source>
</evidence>
<dbReference type="InterPro" id="IPR032675">
    <property type="entry name" value="LRR_dom_sf"/>
</dbReference>
<dbReference type="FunFam" id="2.10.25.10:FF:000045">
    <property type="entry name" value="Slit guidance ligand 2"/>
    <property type="match status" value="1"/>
</dbReference>
<dbReference type="SMART" id="SM00082">
    <property type="entry name" value="LRRCT"/>
    <property type="match status" value="4"/>
</dbReference>
<feature type="disulfide bond" evidence="11">
    <location>
        <begin position="838"/>
        <end position="847"/>
    </location>
</feature>
<dbReference type="SMART" id="SM00181">
    <property type="entry name" value="EGF"/>
    <property type="match status" value="9"/>
</dbReference>
<dbReference type="InterPro" id="IPR000372">
    <property type="entry name" value="LRRNT"/>
</dbReference>
<dbReference type="Pfam" id="PF13855">
    <property type="entry name" value="LRR_8"/>
    <property type="match status" value="5"/>
</dbReference>
<keyword evidence="4 11" id="KW-0245">EGF-like domain</keyword>
<evidence type="ECO:0000256" key="9">
    <source>
        <dbReference type="ARBA" id="ARBA00023157"/>
    </source>
</evidence>
<feature type="domain" description="EGF-like" evidence="15">
    <location>
        <begin position="1233"/>
        <end position="1266"/>
    </location>
</feature>
<feature type="domain" description="EGF-like" evidence="15">
    <location>
        <begin position="1310"/>
        <end position="1346"/>
    </location>
</feature>
<dbReference type="CDD" id="cd00110">
    <property type="entry name" value="LamG"/>
    <property type="match status" value="1"/>
</dbReference>
<dbReference type="Pfam" id="PF01462">
    <property type="entry name" value="LRRNT"/>
    <property type="match status" value="2"/>
</dbReference>
<dbReference type="PROSITE" id="PS51450">
    <property type="entry name" value="LRR"/>
    <property type="match status" value="3"/>
</dbReference>
<dbReference type="InterPro" id="IPR000152">
    <property type="entry name" value="EGF-type_Asp/Asn_hydroxyl_site"/>
</dbReference>
<dbReference type="SMART" id="SM00282">
    <property type="entry name" value="LamG"/>
    <property type="match status" value="1"/>
</dbReference>
<dbReference type="FunFam" id="2.10.25.10:FF:000080">
    <property type="entry name" value="Neurogenic locus notch 1"/>
    <property type="match status" value="1"/>
</dbReference>
<dbReference type="SUPFAM" id="SSF49899">
    <property type="entry name" value="Concanavalin A-like lectins/glucanases"/>
    <property type="match status" value="1"/>
</dbReference>
<dbReference type="Gene3D" id="3.80.10.10">
    <property type="entry name" value="Ribonuclease Inhibitor"/>
    <property type="match status" value="4"/>
</dbReference>
<dbReference type="InterPro" id="IPR018097">
    <property type="entry name" value="EGF_Ca-bd_CS"/>
</dbReference>
<dbReference type="SMART" id="SM00369">
    <property type="entry name" value="LRR_TYP"/>
    <property type="match status" value="16"/>
</dbReference>
<feature type="signal peptide" evidence="13">
    <location>
        <begin position="1"/>
        <end position="24"/>
    </location>
</feature>